<dbReference type="eggNOG" id="KOG1616">
    <property type="taxonomic scope" value="Eukaryota"/>
</dbReference>
<evidence type="ECO:0000256" key="1">
    <source>
        <dbReference type="ARBA" id="ARBA00010926"/>
    </source>
</evidence>
<dbReference type="InterPro" id="IPR050827">
    <property type="entry name" value="CRP1_MDG1_kinase"/>
</dbReference>
<dbReference type="OrthoDB" id="531008at2759"/>
<dbReference type="InterPro" id="IPR032640">
    <property type="entry name" value="AMPK1_CBM"/>
</dbReference>
<evidence type="ECO:0000313" key="4">
    <source>
        <dbReference type="EMBL" id="EGD72550.1"/>
    </source>
</evidence>
<feature type="compositionally biased region" description="Polar residues" evidence="2">
    <location>
        <begin position="44"/>
        <end position="56"/>
    </location>
</feature>
<name>F2TWV4_SALR5</name>
<dbReference type="GO" id="GO:0005737">
    <property type="term" value="C:cytoplasm"/>
    <property type="evidence" value="ECO:0007669"/>
    <property type="project" value="TreeGrafter"/>
</dbReference>
<feature type="compositionally biased region" description="Basic and acidic residues" evidence="2">
    <location>
        <begin position="7"/>
        <end position="34"/>
    </location>
</feature>
<evidence type="ECO:0000256" key="2">
    <source>
        <dbReference type="SAM" id="MobiDB-lite"/>
    </source>
</evidence>
<gene>
    <name evidence="4" type="ORF">PTSG_00574</name>
</gene>
<dbReference type="GO" id="GO:0031588">
    <property type="term" value="C:nucleotide-activated protein kinase complex"/>
    <property type="evidence" value="ECO:0007669"/>
    <property type="project" value="TreeGrafter"/>
</dbReference>
<dbReference type="AlphaFoldDB" id="F2TWV4"/>
<dbReference type="GO" id="GO:0007165">
    <property type="term" value="P:signal transduction"/>
    <property type="evidence" value="ECO:0007669"/>
    <property type="project" value="TreeGrafter"/>
</dbReference>
<dbReference type="InterPro" id="IPR006828">
    <property type="entry name" value="ASC_dom"/>
</dbReference>
<dbReference type="STRING" id="946362.F2TWV4"/>
<comment type="similarity">
    <text evidence="1">Belongs to the 5'-AMP-activated protein kinase beta subunit family.</text>
</comment>
<dbReference type="PANTHER" id="PTHR10343:SF84">
    <property type="entry name" value="5'-AMP-ACTIVATED PROTEIN KINASE SUBUNIT BETA-1"/>
    <property type="match status" value="1"/>
</dbReference>
<dbReference type="PANTHER" id="PTHR10343">
    <property type="entry name" value="5'-AMP-ACTIVATED PROTEIN KINASE , BETA SUBUNIT"/>
    <property type="match status" value="1"/>
</dbReference>
<dbReference type="FunCoup" id="F2TWV4">
    <property type="interactions" value="1598"/>
</dbReference>
<dbReference type="GeneID" id="16067645"/>
<organism evidence="5">
    <name type="scientific">Salpingoeca rosetta (strain ATCC 50818 / BSB-021)</name>
    <dbReference type="NCBI Taxonomy" id="946362"/>
    <lineage>
        <taxon>Eukaryota</taxon>
        <taxon>Choanoflagellata</taxon>
        <taxon>Craspedida</taxon>
        <taxon>Salpingoecidae</taxon>
        <taxon>Salpingoeca</taxon>
    </lineage>
</organism>
<keyword evidence="5" id="KW-1185">Reference proteome</keyword>
<dbReference type="Proteomes" id="UP000007799">
    <property type="component" value="Unassembled WGS sequence"/>
</dbReference>
<dbReference type="SUPFAM" id="SSF81296">
    <property type="entry name" value="E set domains"/>
    <property type="match status" value="1"/>
</dbReference>
<dbReference type="CDD" id="cd02859">
    <property type="entry name" value="E_set_AMPKbeta_like_N"/>
    <property type="match status" value="1"/>
</dbReference>
<dbReference type="Pfam" id="PF16561">
    <property type="entry name" value="AMPK1_CBM"/>
    <property type="match status" value="1"/>
</dbReference>
<evidence type="ECO:0000313" key="5">
    <source>
        <dbReference type="Proteomes" id="UP000007799"/>
    </source>
</evidence>
<dbReference type="InterPro" id="IPR037256">
    <property type="entry name" value="ASC_dom_sf"/>
</dbReference>
<proteinExistence type="inferred from homology"/>
<dbReference type="SUPFAM" id="SSF160219">
    <property type="entry name" value="AMPKBI-like"/>
    <property type="match status" value="1"/>
</dbReference>
<accession>F2TWV4</accession>
<dbReference type="InterPro" id="IPR014756">
    <property type="entry name" value="Ig_E-set"/>
</dbReference>
<feature type="domain" description="Association with the SNF1 complex (ASC)" evidence="3">
    <location>
        <begin position="259"/>
        <end position="344"/>
    </location>
</feature>
<dbReference type="RefSeq" id="XP_004999119.1">
    <property type="nucleotide sequence ID" value="XM_004999062.1"/>
</dbReference>
<feature type="region of interest" description="Disordered" evidence="2">
    <location>
        <begin position="1"/>
        <end position="118"/>
    </location>
</feature>
<dbReference type="Pfam" id="PF04739">
    <property type="entry name" value="AMPKBI"/>
    <property type="match status" value="1"/>
</dbReference>
<sequence>MGNTNAKDPKADRDILDAPPVLEKRGSRDTHDGDTAAMHGADGPQTSPYHINTMQPTPVPSPRHHRTIFPQARQGADGEAIPHPLSKSSDEQRQQHQLDGIESEESWVETAESRSASVPKTLPVPLEEMLPPLDAMAVDSDSPSRVVVEGDASEGTVPTRFVWREAASQVMVAGTFNRWEDHVPLQKQRDGSFSTIMHLKPGEYQYKYLVDGEWRHDPDAPTCSNSLGSINNLARIVASALHISGEDSLLLVEETGDGRASPAGEYGQDVPELWGAKPPTLPPQLLDVTLNAQHPSKDPTQLPEPHHVMLSHLYALSIKDNVIVLGCTNRYRKKFVTTVLYKPFEA</sequence>
<dbReference type="InParanoid" id="F2TWV4"/>
<dbReference type="GO" id="GO:0005634">
    <property type="term" value="C:nucleus"/>
    <property type="evidence" value="ECO:0007669"/>
    <property type="project" value="TreeGrafter"/>
</dbReference>
<dbReference type="Gene3D" id="2.60.40.10">
    <property type="entry name" value="Immunoglobulins"/>
    <property type="match status" value="1"/>
</dbReference>
<evidence type="ECO:0000259" key="3">
    <source>
        <dbReference type="SMART" id="SM01010"/>
    </source>
</evidence>
<reference evidence="4" key="1">
    <citation type="submission" date="2009-08" db="EMBL/GenBank/DDBJ databases">
        <title>Annotation of Salpingoeca rosetta.</title>
        <authorList>
            <consortium name="The Broad Institute Genome Sequencing Platform"/>
            <person name="Russ C."/>
            <person name="Cuomo C."/>
            <person name="Burger G."/>
            <person name="Gray M.W."/>
            <person name="Holland P.W.H."/>
            <person name="King N."/>
            <person name="Lang F.B.F."/>
            <person name="Roger A.J."/>
            <person name="Ruiz-Trillo I."/>
            <person name="Young S.K."/>
            <person name="Zeng Q."/>
            <person name="Gargeya S."/>
            <person name="Alvarado L."/>
            <person name="Berlin A."/>
            <person name="Chapman S.B."/>
            <person name="Chen Z."/>
            <person name="Freedman E."/>
            <person name="Gellesch M."/>
            <person name="Goldberg J."/>
            <person name="Griggs A."/>
            <person name="Gujja S."/>
            <person name="Heilman E."/>
            <person name="Heiman D."/>
            <person name="Howarth C."/>
            <person name="Mehta T."/>
            <person name="Neiman D."/>
            <person name="Pearson M."/>
            <person name="Roberts A."/>
            <person name="Saif S."/>
            <person name="Shea T."/>
            <person name="Shenoy N."/>
            <person name="Sisk P."/>
            <person name="Stolte C."/>
            <person name="Sykes S."/>
            <person name="White J."/>
            <person name="Yandava C."/>
            <person name="Haas B."/>
            <person name="Nusbaum C."/>
            <person name="Birren B."/>
        </authorList>
    </citation>
    <scope>NUCLEOTIDE SEQUENCE [LARGE SCALE GENOMIC DNA]</scope>
    <source>
        <strain evidence="4">ATCC 50818</strain>
    </source>
</reference>
<protein>
    <submittedName>
        <fullName evidence="4">Prkab1b protein</fullName>
    </submittedName>
</protein>
<dbReference type="KEGG" id="sre:PTSG_00574"/>
<dbReference type="SMART" id="SM01010">
    <property type="entry name" value="AMPKBI"/>
    <property type="match status" value="1"/>
</dbReference>
<dbReference type="EMBL" id="GL832955">
    <property type="protein sequence ID" value="EGD72550.1"/>
    <property type="molecule type" value="Genomic_DNA"/>
</dbReference>
<dbReference type="GO" id="GO:0019901">
    <property type="term" value="F:protein kinase binding"/>
    <property type="evidence" value="ECO:0007669"/>
    <property type="project" value="TreeGrafter"/>
</dbReference>
<dbReference type="Gene3D" id="6.20.250.60">
    <property type="match status" value="1"/>
</dbReference>
<dbReference type="InterPro" id="IPR013783">
    <property type="entry name" value="Ig-like_fold"/>
</dbReference>